<evidence type="ECO:0000256" key="9">
    <source>
        <dbReference type="ARBA" id="ARBA00061532"/>
    </source>
</evidence>
<dbReference type="RefSeq" id="WP_135263971.1">
    <property type="nucleotide sequence ID" value="NZ_SMLM01000002.1"/>
</dbReference>
<evidence type="ECO:0000256" key="7">
    <source>
        <dbReference type="ARBA" id="ARBA00023136"/>
    </source>
</evidence>
<dbReference type="Pfam" id="PF03023">
    <property type="entry name" value="MurJ"/>
    <property type="match status" value="1"/>
</dbReference>
<evidence type="ECO:0000313" key="12">
    <source>
        <dbReference type="Proteomes" id="UP000298180"/>
    </source>
</evidence>
<gene>
    <name evidence="11" type="ORF">EZ313_14360</name>
</gene>
<dbReference type="OrthoDB" id="8808402at2"/>
<dbReference type="GO" id="GO:0005886">
    <property type="term" value="C:plasma membrane"/>
    <property type="evidence" value="ECO:0007669"/>
    <property type="project" value="UniProtKB-SubCell"/>
</dbReference>
<evidence type="ECO:0000256" key="3">
    <source>
        <dbReference type="ARBA" id="ARBA00022692"/>
    </source>
</evidence>
<organism evidence="11 12">
    <name type="scientific">Ramlibacter henchirensis</name>
    <dbReference type="NCBI Taxonomy" id="204072"/>
    <lineage>
        <taxon>Bacteria</taxon>
        <taxon>Pseudomonadati</taxon>
        <taxon>Pseudomonadota</taxon>
        <taxon>Betaproteobacteria</taxon>
        <taxon>Burkholderiales</taxon>
        <taxon>Comamonadaceae</taxon>
        <taxon>Ramlibacter</taxon>
    </lineage>
</organism>
<feature type="transmembrane region" description="Helical" evidence="10">
    <location>
        <begin position="422"/>
        <end position="442"/>
    </location>
</feature>
<feature type="transmembrane region" description="Helical" evidence="10">
    <location>
        <begin position="123"/>
        <end position="141"/>
    </location>
</feature>
<feature type="transmembrane region" description="Helical" evidence="10">
    <location>
        <begin position="341"/>
        <end position="363"/>
    </location>
</feature>
<keyword evidence="4" id="KW-0133">Cell shape</keyword>
<proteinExistence type="inferred from homology"/>
<dbReference type="Proteomes" id="UP000298180">
    <property type="component" value="Unassembled WGS sequence"/>
</dbReference>
<accession>A0A4Z0BVE3</accession>
<comment type="caution">
    <text evidence="11">The sequence shown here is derived from an EMBL/GenBank/DDBJ whole genome shotgun (WGS) entry which is preliminary data.</text>
</comment>
<keyword evidence="12" id="KW-1185">Reference proteome</keyword>
<evidence type="ECO:0000256" key="10">
    <source>
        <dbReference type="SAM" id="Phobius"/>
    </source>
</evidence>
<keyword evidence="6 10" id="KW-1133">Transmembrane helix</keyword>
<dbReference type="GO" id="GO:0034204">
    <property type="term" value="P:lipid translocation"/>
    <property type="evidence" value="ECO:0007669"/>
    <property type="project" value="TreeGrafter"/>
</dbReference>
<keyword evidence="2" id="KW-1003">Cell membrane</keyword>
<dbReference type="GO" id="GO:0015648">
    <property type="term" value="F:lipid-linked peptidoglycan transporter activity"/>
    <property type="evidence" value="ECO:0007669"/>
    <property type="project" value="TreeGrafter"/>
</dbReference>
<evidence type="ECO:0000313" key="11">
    <source>
        <dbReference type="EMBL" id="TFZ02444.1"/>
    </source>
</evidence>
<keyword evidence="3 10" id="KW-0812">Transmembrane</keyword>
<reference evidence="11 12" key="1">
    <citation type="submission" date="2019-03" db="EMBL/GenBank/DDBJ databases">
        <title>Ramlibacter henchirensis DSM 14656, whole genome shotgun sequence.</title>
        <authorList>
            <person name="Zhang X."/>
            <person name="Feng G."/>
            <person name="Zhu H."/>
        </authorList>
    </citation>
    <scope>NUCLEOTIDE SEQUENCE [LARGE SCALE GENOMIC DNA]</scope>
    <source>
        <strain evidence="11 12">DSM 14656</strain>
    </source>
</reference>
<feature type="transmembrane region" description="Helical" evidence="10">
    <location>
        <begin position="219"/>
        <end position="238"/>
    </location>
</feature>
<comment type="similarity">
    <text evidence="9">Belongs to the MurJ/MviN family.</text>
</comment>
<protein>
    <recommendedName>
        <fullName evidence="13">Virulence factor MviN</fullName>
    </recommendedName>
</protein>
<feature type="transmembrane region" description="Helical" evidence="10">
    <location>
        <begin position="395"/>
        <end position="415"/>
    </location>
</feature>
<feature type="transmembrane region" description="Helical" evidence="10">
    <location>
        <begin position="82"/>
        <end position="103"/>
    </location>
</feature>
<feature type="transmembrane region" description="Helical" evidence="10">
    <location>
        <begin position="179"/>
        <end position="198"/>
    </location>
</feature>
<dbReference type="AlphaFoldDB" id="A0A4Z0BVE3"/>
<evidence type="ECO:0000256" key="5">
    <source>
        <dbReference type="ARBA" id="ARBA00022984"/>
    </source>
</evidence>
<comment type="subcellular location">
    <subcellularLocation>
        <location evidence="1">Cell membrane</location>
        <topology evidence="1">Multi-pass membrane protein</topology>
    </subcellularLocation>
</comment>
<evidence type="ECO:0000256" key="1">
    <source>
        <dbReference type="ARBA" id="ARBA00004651"/>
    </source>
</evidence>
<dbReference type="EMBL" id="SMLM01000002">
    <property type="protein sequence ID" value="TFZ02444.1"/>
    <property type="molecule type" value="Genomic_DNA"/>
</dbReference>
<dbReference type="PANTHER" id="PTHR47019">
    <property type="entry name" value="LIPID II FLIPPASE MURJ"/>
    <property type="match status" value="1"/>
</dbReference>
<feature type="transmembrane region" description="Helical" evidence="10">
    <location>
        <begin position="153"/>
        <end position="173"/>
    </location>
</feature>
<dbReference type="GO" id="GO:0008360">
    <property type="term" value="P:regulation of cell shape"/>
    <property type="evidence" value="ECO:0007669"/>
    <property type="project" value="UniProtKB-KW"/>
</dbReference>
<evidence type="ECO:0000256" key="6">
    <source>
        <dbReference type="ARBA" id="ARBA00022989"/>
    </source>
</evidence>
<keyword evidence="7 10" id="KW-0472">Membrane</keyword>
<dbReference type="InterPro" id="IPR004268">
    <property type="entry name" value="MurJ"/>
</dbReference>
<feature type="transmembrane region" description="Helical" evidence="10">
    <location>
        <begin position="49"/>
        <end position="70"/>
    </location>
</feature>
<evidence type="ECO:0000256" key="8">
    <source>
        <dbReference type="ARBA" id="ARBA00060041"/>
    </source>
</evidence>
<dbReference type="GO" id="GO:0009252">
    <property type="term" value="P:peptidoglycan biosynthetic process"/>
    <property type="evidence" value="ECO:0007669"/>
    <property type="project" value="UniProtKB-KW"/>
</dbReference>
<feature type="transmembrane region" description="Helical" evidence="10">
    <location>
        <begin position="454"/>
        <end position="474"/>
    </location>
</feature>
<sequence>MFLRAGALSLALLLASRLLGVARESSLAAAFGSSGLADVAVLALSLPDWIASVLASGALAYVLLPAWAAQDGPAVAALQRRVAIALIGGGSLLAIGLASLSGPAARWLAAGVPPPMQPLAVNALWWSAAAVPAALLASLWATRAQHERDFTGLYGANLVVNASLIAAITAAGLSGSSQSAVLALGVGLLTAMGLRLLWLKTRLPSVPMPAMRGVAAPAAPVWLWAVLSAGLPLALPFVARSAASHAGEGALATFNYAWKLVELPLILAIQLVAALAFPPIARAVAAGGEQVAAPVRQAFALAWTLACAAVAALAIGAPALARLLFGWGRMDASSLEQVWRWGLAGSWGLLPQALAAVALTVLAARSRMRWAVAAYAAAFLLLLVAAAAGVADGLLLMQVLNAGYTLVAVACLAALGRDALRWLPSAGMAWSAAALIGVLLARTALPAPWQQDGLVAPLLAAAFAAALVLLFTLWRSPDLREALRR</sequence>
<keyword evidence="5" id="KW-0573">Peptidoglycan synthesis</keyword>
<feature type="transmembrane region" description="Helical" evidence="10">
    <location>
        <begin position="298"/>
        <end position="321"/>
    </location>
</feature>
<feature type="transmembrane region" description="Helical" evidence="10">
    <location>
        <begin position="370"/>
        <end position="389"/>
    </location>
</feature>
<dbReference type="PANTHER" id="PTHR47019:SF1">
    <property type="entry name" value="LIPID II FLIPPASE MURJ"/>
    <property type="match status" value="1"/>
</dbReference>
<evidence type="ECO:0008006" key="13">
    <source>
        <dbReference type="Google" id="ProtNLM"/>
    </source>
</evidence>
<feature type="transmembrane region" description="Helical" evidence="10">
    <location>
        <begin position="258"/>
        <end position="277"/>
    </location>
</feature>
<dbReference type="InterPro" id="IPR051050">
    <property type="entry name" value="Lipid_II_flippase_MurJ/MviN"/>
</dbReference>
<evidence type="ECO:0000256" key="2">
    <source>
        <dbReference type="ARBA" id="ARBA00022475"/>
    </source>
</evidence>
<evidence type="ECO:0000256" key="4">
    <source>
        <dbReference type="ARBA" id="ARBA00022960"/>
    </source>
</evidence>
<name>A0A4Z0BVE3_9BURK</name>
<comment type="function">
    <text evidence="8">Involved in peptidoglycan biosynthesis. Transports lipid-linked peptidoglycan precursors from the inner to the outer leaflet of the cytoplasmic membrane.</text>
</comment>